<keyword evidence="9" id="KW-1185">Reference proteome</keyword>
<dbReference type="GO" id="GO:0000978">
    <property type="term" value="F:RNA polymerase II cis-regulatory region sequence-specific DNA binding"/>
    <property type="evidence" value="ECO:0007669"/>
    <property type="project" value="TreeGrafter"/>
</dbReference>
<accession>A0A0L0SP98</accession>
<dbReference type="FunFam" id="3.30.160.60:FF:000125">
    <property type="entry name" value="Putative zinc finger protein 143"/>
    <property type="match status" value="1"/>
</dbReference>
<dbReference type="PANTHER" id="PTHR23235:SF120">
    <property type="entry name" value="KRUPPEL-LIKE FACTOR 15"/>
    <property type="match status" value="1"/>
</dbReference>
<dbReference type="OrthoDB" id="8922241at2759"/>
<evidence type="ECO:0000256" key="6">
    <source>
        <dbReference type="SAM" id="MobiDB-lite"/>
    </source>
</evidence>
<dbReference type="EMBL" id="GG745344">
    <property type="protein sequence ID" value="KNE64214.1"/>
    <property type="molecule type" value="Genomic_DNA"/>
</dbReference>
<feature type="region of interest" description="Disordered" evidence="6">
    <location>
        <begin position="105"/>
        <end position="143"/>
    </location>
</feature>
<dbReference type="Proteomes" id="UP000054350">
    <property type="component" value="Unassembled WGS sequence"/>
</dbReference>
<dbReference type="InterPro" id="IPR036236">
    <property type="entry name" value="Znf_C2H2_sf"/>
</dbReference>
<feature type="domain" description="C2H2-type" evidence="7">
    <location>
        <begin position="189"/>
        <end position="218"/>
    </location>
</feature>
<evidence type="ECO:0000256" key="4">
    <source>
        <dbReference type="ARBA" id="ARBA00022833"/>
    </source>
</evidence>
<dbReference type="FunFam" id="3.30.160.60:FF:001732">
    <property type="entry name" value="Zgc:162936"/>
    <property type="match status" value="1"/>
</dbReference>
<dbReference type="STRING" id="578462.A0A0L0SP98"/>
<dbReference type="SUPFAM" id="SSF57667">
    <property type="entry name" value="beta-beta-alpha zinc fingers"/>
    <property type="match status" value="2"/>
</dbReference>
<dbReference type="Gene3D" id="3.30.160.60">
    <property type="entry name" value="Classic Zinc Finger"/>
    <property type="match status" value="3"/>
</dbReference>
<dbReference type="Pfam" id="PF00096">
    <property type="entry name" value="zf-C2H2"/>
    <property type="match status" value="2"/>
</dbReference>
<feature type="region of interest" description="Disordered" evidence="6">
    <location>
        <begin position="1"/>
        <end position="20"/>
    </location>
</feature>
<proteinExistence type="predicted"/>
<evidence type="ECO:0000313" key="9">
    <source>
        <dbReference type="Proteomes" id="UP000054350"/>
    </source>
</evidence>
<evidence type="ECO:0000259" key="7">
    <source>
        <dbReference type="PROSITE" id="PS50157"/>
    </source>
</evidence>
<evidence type="ECO:0000256" key="2">
    <source>
        <dbReference type="ARBA" id="ARBA00022737"/>
    </source>
</evidence>
<evidence type="ECO:0000256" key="3">
    <source>
        <dbReference type="ARBA" id="ARBA00022771"/>
    </source>
</evidence>
<dbReference type="SMART" id="SM00355">
    <property type="entry name" value="ZnF_C2H2"/>
    <property type="match status" value="3"/>
</dbReference>
<dbReference type="AlphaFoldDB" id="A0A0L0SP98"/>
<dbReference type="VEuPathDB" id="FungiDB:AMAG_09257"/>
<evidence type="ECO:0000313" key="8">
    <source>
        <dbReference type="EMBL" id="KNE64214.1"/>
    </source>
</evidence>
<feature type="compositionally biased region" description="Low complexity" evidence="6">
    <location>
        <begin position="111"/>
        <end position="125"/>
    </location>
</feature>
<keyword evidence="2" id="KW-0677">Repeat</keyword>
<dbReference type="GO" id="GO:0000981">
    <property type="term" value="F:DNA-binding transcription factor activity, RNA polymerase II-specific"/>
    <property type="evidence" value="ECO:0007669"/>
    <property type="project" value="TreeGrafter"/>
</dbReference>
<keyword evidence="4" id="KW-0862">Zinc</keyword>
<reference evidence="8 9" key="1">
    <citation type="submission" date="2009-11" db="EMBL/GenBank/DDBJ databases">
        <title>Annotation of Allomyces macrogynus ATCC 38327.</title>
        <authorList>
            <consortium name="The Broad Institute Genome Sequencing Platform"/>
            <person name="Russ C."/>
            <person name="Cuomo C."/>
            <person name="Burger G."/>
            <person name="Gray M.W."/>
            <person name="Holland P.W.H."/>
            <person name="King N."/>
            <person name="Lang F.B.F."/>
            <person name="Roger A.J."/>
            <person name="Ruiz-Trillo I."/>
            <person name="Young S.K."/>
            <person name="Zeng Q."/>
            <person name="Gargeya S."/>
            <person name="Fitzgerald M."/>
            <person name="Haas B."/>
            <person name="Abouelleil A."/>
            <person name="Alvarado L."/>
            <person name="Arachchi H.M."/>
            <person name="Berlin A."/>
            <person name="Chapman S.B."/>
            <person name="Gearin G."/>
            <person name="Goldberg J."/>
            <person name="Griggs A."/>
            <person name="Gujja S."/>
            <person name="Hansen M."/>
            <person name="Heiman D."/>
            <person name="Howarth C."/>
            <person name="Larimer J."/>
            <person name="Lui A."/>
            <person name="MacDonald P.J.P."/>
            <person name="McCowen C."/>
            <person name="Montmayeur A."/>
            <person name="Murphy C."/>
            <person name="Neiman D."/>
            <person name="Pearson M."/>
            <person name="Priest M."/>
            <person name="Roberts A."/>
            <person name="Saif S."/>
            <person name="Shea T."/>
            <person name="Sisk P."/>
            <person name="Stolte C."/>
            <person name="Sykes S."/>
            <person name="Wortman J."/>
            <person name="Nusbaum C."/>
            <person name="Birren B."/>
        </authorList>
    </citation>
    <scope>NUCLEOTIDE SEQUENCE [LARGE SCALE GENOMIC DNA]</scope>
    <source>
        <strain evidence="8 9">ATCC 38327</strain>
    </source>
</reference>
<evidence type="ECO:0000256" key="5">
    <source>
        <dbReference type="PROSITE-ProRule" id="PRU00042"/>
    </source>
</evidence>
<feature type="region of interest" description="Disordered" evidence="6">
    <location>
        <begin position="309"/>
        <end position="334"/>
    </location>
</feature>
<dbReference type="PANTHER" id="PTHR23235">
    <property type="entry name" value="KRUEPPEL-LIKE TRANSCRIPTION FACTOR"/>
    <property type="match status" value="1"/>
</dbReference>
<feature type="domain" description="C2H2-type" evidence="7">
    <location>
        <begin position="219"/>
        <end position="247"/>
    </location>
</feature>
<evidence type="ECO:0000256" key="1">
    <source>
        <dbReference type="ARBA" id="ARBA00022723"/>
    </source>
</evidence>
<dbReference type="InterPro" id="IPR013087">
    <property type="entry name" value="Znf_C2H2_type"/>
</dbReference>
<dbReference type="GO" id="GO:0045893">
    <property type="term" value="P:positive regulation of DNA-templated transcription"/>
    <property type="evidence" value="ECO:0007669"/>
    <property type="project" value="UniProtKB-ARBA"/>
</dbReference>
<sequence length="334" mass="35299">MMPTSTAPGARPPPPAITVNHPSLERRLADYHAAMQAGLVPPPVTDGPSVPPCLPLTLHDADGSDAALYAGVPPAAGGAAYLAPPAPLFAPSDATSPPVGATAIMGPPSYSPRRASTSRNNSTSPYARPATSPYARPVTSPHAGAVSPSLAAAAVLSAAAAASHASAAATARPGTTSLKRQAKPLPKKYICDHPGCGKAFDRPYNLKTHYRTHTNERPYACDRCDKSFSRAHDLKRHMMAIHDNNKPFKCYRCDHRFARVDALQRHVRSDANCDVMYRAAGIDPLLQPASPTALANAANAAANAAALRSRVGVPRRRGEWRTGPRRRPARRGHP</sequence>
<keyword evidence="1" id="KW-0479">Metal-binding</keyword>
<dbReference type="GO" id="GO:0005694">
    <property type="term" value="C:chromosome"/>
    <property type="evidence" value="ECO:0007669"/>
    <property type="project" value="UniProtKB-ARBA"/>
</dbReference>
<dbReference type="PROSITE" id="PS00028">
    <property type="entry name" value="ZINC_FINGER_C2H2_1"/>
    <property type="match status" value="2"/>
</dbReference>
<dbReference type="GO" id="GO:0008270">
    <property type="term" value="F:zinc ion binding"/>
    <property type="evidence" value="ECO:0007669"/>
    <property type="project" value="UniProtKB-KW"/>
</dbReference>
<dbReference type="eggNOG" id="KOG1721">
    <property type="taxonomic scope" value="Eukaryota"/>
</dbReference>
<reference evidence="9" key="2">
    <citation type="submission" date="2009-11" db="EMBL/GenBank/DDBJ databases">
        <title>The Genome Sequence of Allomyces macrogynus strain ATCC 38327.</title>
        <authorList>
            <consortium name="The Broad Institute Genome Sequencing Platform"/>
            <person name="Russ C."/>
            <person name="Cuomo C."/>
            <person name="Shea T."/>
            <person name="Young S.K."/>
            <person name="Zeng Q."/>
            <person name="Koehrsen M."/>
            <person name="Haas B."/>
            <person name="Borodovsky M."/>
            <person name="Guigo R."/>
            <person name="Alvarado L."/>
            <person name="Berlin A."/>
            <person name="Borenstein D."/>
            <person name="Chen Z."/>
            <person name="Engels R."/>
            <person name="Freedman E."/>
            <person name="Gellesch M."/>
            <person name="Goldberg J."/>
            <person name="Griggs A."/>
            <person name="Gujja S."/>
            <person name="Heiman D."/>
            <person name="Hepburn T."/>
            <person name="Howarth C."/>
            <person name="Jen D."/>
            <person name="Larson L."/>
            <person name="Lewis B."/>
            <person name="Mehta T."/>
            <person name="Park D."/>
            <person name="Pearson M."/>
            <person name="Roberts A."/>
            <person name="Saif S."/>
            <person name="Shenoy N."/>
            <person name="Sisk P."/>
            <person name="Stolte C."/>
            <person name="Sykes S."/>
            <person name="Walk T."/>
            <person name="White J."/>
            <person name="Yandava C."/>
            <person name="Burger G."/>
            <person name="Gray M.W."/>
            <person name="Holland P.W.H."/>
            <person name="King N."/>
            <person name="Lang F.B.F."/>
            <person name="Roger A.J."/>
            <person name="Ruiz-Trillo I."/>
            <person name="Lander E."/>
            <person name="Nusbaum C."/>
        </authorList>
    </citation>
    <scope>NUCLEOTIDE SEQUENCE [LARGE SCALE GENOMIC DNA]</scope>
    <source>
        <strain evidence="9">ATCC 38327</strain>
    </source>
</reference>
<name>A0A0L0SP98_ALLM3</name>
<organism evidence="8 9">
    <name type="scientific">Allomyces macrogynus (strain ATCC 38327)</name>
    <name type="common">Allomyces javanicus var. macrogynus</name>
    <dbReference type="NCBI Taxonomy" id="578462"/>
    <lineage>
        <taxon>Eukaryota</taxon>
        <taxon>Fungi</taxon>
        <taxon>Fungi incertae sedis</taxon>
        <taxon>Blastocladiomycota</taxon>
        <taxon>Blastocladiomycetes</taxon>
        <taxon>Blastocladiales</taxon>
        <taxon>Blastocladiaceae</taxon>
        <taxon>Allomyces</taxon>
    </lineage>
</organism>
<keyword evidence="3 5" id="KW-0863">Zinc-finger</keyword>
<dbReference type="OMA" id="NSSHFNC"/>
<dbReference type="PROSITE" id="PS50157">
    <property type="entry name" value="ZINC_FINGER_C2H2_2"/>
    <property type="match status" value="2"/>
</dbReference>
<gene>
    <name evidence="8" type="ORF">AMAG_09257</name>
</gene>
<protein>
    <recommendedName>
        <fullName evidence="7">C2H2-type domain-containing protein</fullName>
    </recommendedName>
</protein>
<feature type="compositionally biased region" description="Basic residues" evidence="6">
    <location>
        <begin position="323"/>
        <end position="334"/>
    </location>
</feature>